<dbReference type="OrthoDB" id="3596697at2759"/>
<dbReference type="Proteomes" id="UP000237438">
    <property type="component" value="Unassembled WGS sequence"/>
</dbReference>
<gene>
    <name evidence="1" type="ORF">EPUL_005877</name>
</gene>
<evidence type="ECO:0000313" key="1">
    <source>
        <dbReference type="EMBL" id="POS83176.1"/>
    </source>
</evidence>
<evidence type="ECO:0000313" key="2">
    <source>
        <dbReference type="Proteomes" id="UP000237438"/>
    </source>
</evidence>
<dbReference type="EMBL" id="PEDP01001825">
    <property type="protein sequence ID" value="POS83176.1"/>
    <property type="molecule type" value="Genomic_DNA"/>
</dbReference>
<organism evidence="1 2">
    <name type="scientific">Erysiphe pulchra</name>
    <dbReference type="NCBI Taxonomy" id="225359"/>
    <lineage>
        <taxon>Eukaryota</taxon>
        <taxon>Fungi</taxon>
        <taxon>Dikarya</taxon>
        <taxon>Ascomycota</taxon>
        <taxon>Pezizomycotina</taxon>
        <taxon>Leotiomycetes</taxon>
        <taxon>Erysiphales</taxon>
        <taxon>Erysiphaceae</taxon>
        <taxon>Erysiphe</taxon>
    </lineage>
</organism>
<accession>A0A2S4PMB3</accession>
<reference evidence="1 2" key="1">
    <citation type="submission" date="2017-10" db="EMBL/GenBank/DDBJ databases">
        <title>Development of genomic resources for the powdery mildew, Erysiphe pulchra.</title>
        <authorList>
            <person name="Wadl P.A."/>
            <person name="Mack B.M."/>
            <person name="Moore G."/>
            <person name="Beltz S.B."/>
        </authorList>
    </citation>
    <scope>NUCLEOTIDE SEQUENCE [LARGE SCALE GENOMIC DNA]</scope>
    <source>
        <strain evidence="1">Cflorida</strain>
    </source>
</reference>
<sequence>MPSIIDSTISWCGEIALKYKNYKIQDDEFWEVVCNDLIEAISDGIIDLNVTKPTGAYKNALMNLREELRRKGIYISRKAGKRVTKCFSGFIEANTSGSAPAWPVDEL</sequence>
<keyword evidence="2" id="KW-1185">Reference proteome</keyword>
<protein>
    <submittedName>
        <fullName evidence="1">Uncharacterized protein</fullName>
    </submittedName>
</protein>
<comment type="caution">
    <text evidence="1">The sequence shown here is derived from an EMBL/GenBank/DDBJ whole genome shotgun (WGS) entry which is preliminary data.</text>
</comment>
<name>A0A2S4PMB3_9PEZI</name>
<dbReference type="AlphaFoldDB" id="A0A2S4PMB3"/>
<proteinExistence type="predicted"/>